<keyword evidence="1" id="KW-0808">Transferase</keyword>
<dbReference type="EC" id="2.3.1.50" evidence="1"/>
<sequence length="453" mass="50659">MFVIFFGRIFKSHEYTPYQHNNGYAPIVDGFDSMFHRRVFLRTRDCFARLTTGVPGRTVHVLDRTSEDFNKTYNYSGKFTECLNLASYNYLGFSPPQGECLEKVIGAINKYGVCNNSPRNEVGYSSLHQEAERLVAQYVGKPHAIIQSQGFSTNSTTLPILMGKGTLIISDELNHSSAVYGARLSGANLRAFKHNSIEHLENVLRDSIAQGHPRTHRPWKKILVILEGLYSLEGNILVLNEVIELKKKYKFYIYLDEAHSIGALGPRGRGVCDHLGVDPNDIDVMMGTFTKSFGAAGGYVAGSKELIDRIRATNHNSIYGENISVPILMQAIASLRVIMGLDGGDEGQRKLEQLAFNSRYFRTELKSRGFTVMGSPDSPVVPLLLFHPAKIAAFSRECLRRKLAVVVVTYPTTPLITGRVRFCLSSSHSKEDLDHMLEIISEVGDKLLLKQMF</sequence>
<organism evidence="1 2">
    <name type="scientific">Entomophthora muscae</name>
    <dbReference type="NCBI Taxonomy" id="34485"/>
    <lineage>
        <taxon>Eukaryota</taxon>
        <taxon>Fungi</taxon>
        <taxon>Fungi incertae sedis</taxon>
        <taxon>Zoopagomycota</taxon>
        <taxon>Entomophthoromycotina</taxon>
        <taxon>Entomophthoromycetes</taxon>
        <taxon>Entomophthorales</taxon>
        <taxon>Entomophthoraceae</taxon>
        <taxon>Entomophthora</taxon>
    </lineage>
</organism>
<evidence type="ECO:0000313" key="2">
    <source>
        <dbReference type="Proteomes" id="UP001165960"/>
    </source>
</evidence>
<dbReference type="Proteomes" id="UP001165960">
    <property type="component" value="Unassembled WGS sequence"/>
</dbReference>
<dbReference type="EMBL" id="QTSX02004386">
    <property type="protein sequence ID" value="KAJ9065052.1"/>
    <property type="molecule type" value="Genomic_DNA"/>
</dbReference>
<gene>
    <name evidence="1" type="primary">LCB2_3</name>
    <name evidence="1" type="ORF">DSO57_1023792</name>
</gene>
<proteinExistence type="predicted"/>
<protein>
    <submittedName>
        <fullName evidence="1">Serine palmitoyltransferase component</fullName>
        <ecNumber evidence="1">2.3.1.50</ecNumber>
    </submittedName>
</protein>
<accession>A0ACC2SS09</accession>
<comment type="caution">
    <text evidence="1">The sequence shown here is derived from an EMBL/GenBank/DDBJ whole genome shotgun (WGS) entry which is preliminary data.</text>
</comment>
<evidence type="ECO:0000313" key="1">
    <source>
        <dbReference type="EMBL" id="KAJ9065052.1"/>
    </source>
</evidence>
<name>A0ACC2SS09_9FUNG</name>
<keyword evidence="2" id="KW-1185">Reference proteome</keyword>
<reference evidence="1" key="1">
    <citation type="submission" date="2022-04" db="EMBL/GenBank/DDBJ databases">
        <title>Genome of the entomopathogenic fungus Entomophthora muscae.</title>
        <authorList>
            <person name="Elya C."/>
            <person name="Lovett B.R."/>
            <person name="Lee E."/>
            <person name="Macias A.M."/>
            <person name="Hajek A.E."/>
            <person name="De Bivort B.L."/>
            <person name="Kasson M.T."/>
            <person name="De Fine Licht H.H."/>
            <person name="Stajich J.E."/>
        </authorList>
    </citation>
    <scope>NUCLEOTIDE SEQUENCE</scope>
    <source>
        <strain evidence="1">Berkeley</strain>
    </source>
</reference>
<keyword evidence="1" id="KW-0012">Acyltransferase</keyword>